<sequence>MIHILFGSQSGNAQNLAHVIGDSLNDNGHVAEVHDMGEMNPEEIQNIQTLIIVTSTYGDGEPPDNASEWMSYVKFDEELKLSHLRYAVIGLGDTYYPHFCQAGKDFDHYLSKRDAHAMLKRLDCDLYYEEQYPEWLKELLGVLKNHQEE</sequence>
<accession>A0AAX4HL36</accession>
<dbReference type="PANTHER" id="PTHR19384:SF128">
    <property type="entry name" value="NADPH OXIDOREDUCTASE A"/>
    <property type="match status" value="1"/>
</dbReference>
<dbReference type="KEGG" id="psti:SOO65_14925"/>
<evidence type="ECO:0000313" key="6">
    <source>
        <dbReference type="Proteomes" id="UP001324634"/>
    </source>
</evidence>
<dbReference type="GO" id="GO:0050660">
    <property type="term" value="F:flavin adenine dinucleotide binding"/>
    <property type="evidence" value="ECO:0007669"/>
    <property type="project" value="TreeGrafter"/>
</dbReference>
<name>A0AAX4HL36_9BACT</name>
<evidence type="ECO:0000256" key="1">
    <source>
        <dbReference type="ARBA" id="ARBA00001917"/>
    </source>
</evidence>
<gene>
    <name evidence="5" type="ORF">SOO65_14925</name>
</gene>
<dbReference type="AlphaFoldDB" id="A0AAX4HL36"/>
<protein>
    <submittedName>
        <fullName evidence="5">Flavodoxin domain-containing protein</fullName>
    </submittedName>
</protein>
<comment type="cofactor">
    <cofactor evidence="1">
        <name>FMN</name>
        <dbReference type="ChEBI" id="CHEBI:58210"/>
    </cofactor>
</comment>
<evidence type="ECO:0000259" key="4">
    <source>
        <dbReference type="PROSITE" id="PS50902"/>
    </source>
</evidence>
<dbReference type="RefSeq" id="WP_321391805.1">
    <property type="nucleotide sequence ID" value="NZ_CP139487.1"/>
</dbReference>
<dbReference type="Proteomes" id="UP001324634">
    <property type="component" value="Chromosome"/>
</dbReference>
<proteinExistence type="predicted"/>
<feature type="domain" description="Flavodoxin-like" evidence="4">
    <location>
        <begin position="2"/>
        <end position="140"/>
    </location>
</feature>
<dbReference type="InterPro" id="IPR008254">
    <property type="entry name" value="Flavodoxin/NO_synth"/>
</dbReference>
<evidence type="ECO:0000256" key="3">
    <source>
        <dbReference type="ARBA" id="ARBA00022643"/>
    </source>
</evidence>
<dbReference type="GO" id="GO:0005829">
    <property type="term" value="C:cytosol"/>
    <property type="evidence" value="ECO:0007669"/>
    <property type="project" value="TreeGrafter"/>
</dbReference>
<organism evidence="5 6">
    <name type="scientific">Peredibacter starrii</name>
    <dbReference type="NCBI Taxonomy" id="28202"/>
    <lineage>
        <taxon>Bacteria</taxon>
        <taxon>Pseudomonadati</taxon>
        <taxon>Bdellovibrionota</taxon>
        <taxon>Bacteriovoracia</taxon>
        <taxon>Bacteriovoracales</taxon>
        <taxon>Bacteriovoracaceae</taxon>
        <taxon>Peredibacter</taxon>
    </lineage>
</organism>
<keyword evidence="2" id="KW-0285">Flavoprotein</keyword>
<dbReference type="PANTHER" id="PTHR19384">
    <property type="entry name" value="NITRIC OXIDE SYNTHASE-RELATED"/>
    <property type="match status" value="1"/>
</dbReference>
<keyword evidence="6" id="KW-1185">Reference proteome</keyword>
<dbReference type="InterPro" id="IPR029039">
    <property type="entry name" value="Flavoprotein-like_sf"/>
</dbReference>
<dbReference type="SUPFAM" id="SSF52218">
    <property type="entry name" value="Flavoproteins"/>
    <property type="match status" value="1"/>
</dbReference>
<keyword evidence="3" id="KW-0288">FMN</keyword>
<dbReference type="Gene3D" id="3.40.50.360">
    <property type="match status" value="1"/>
</dbReference>
<dbReference type="PROSITE" id="PS50902">
    <property type="entry name" value="FLAVODOXIN_LIKE"/>
    <property type="match status" value="1"/>
</dbReference>
<dbReference type="Pfam" id="PF00258">
    <property type="entry name" value="Flavodoxin_1"/>
    <property type="match status" value="1"/>
</dbReference>
<reference evidence="5 6" key="1">
    <citation type="submission" date="2023-11" db="EMBL/GenBank/DDBJ databases">
        <title>Peredibacter starrii A3.12.</title>
        <authorList>
            <person name="Mitchell R.J."/>
        </authorList>
    </citation>
    <scope>NUCLEOTIDE SEQUENCE [LARGE SCALE GENOMIC DNA]</scope>
    <source>
        <strain evidence="5 6">A3.12</strain>
    </source>
</reference>
<dbReference type="EMBL" id="CP139487">
    <property type="protein sequence ID" value="WPU63987.1"/>
    <property type="molecule type" value="Genomic_DNA"/>
</dbReference>
<evidence type="ECO:0000313" key="5">
    <source>
        <dbReference type="EMBL" id="WPU63987.1"/>
    </source>
</evidence>
<dbReference type="InterPro" id="IPR001094">
    <property type="entry name" value="Flavdoxin-like"/>
</dbReference>
<dbReference type="PRINTS" id="PR00369">
    <property type="entry name" value="FLAVODOXIN"/>
</dbReference>
<dbReference type="GO" id="GO:0016491">
    <property type="term" value="F:oxidoreductase activity"/>
    <property type="evidence" value="ECO:0007669"/>
    <property type="project" value="TreeGrafter"/>
</dbReference>
<dbReference type="GO" id="GO:0010181">
    <property type="term" value="F:FMN binding"/>
    <property type="evidence" value="ECO:0007669"/>
    <property type="project" value="InterPro"/>
</dbReference>
<evidence type="ECO:0000256" key="2">
    <source>
        <dbReference type="ARBA" id="ARBA00022630"/>
    </source>
</evidence>